<dbReference type="Proteomes" id="UP000256257">
    <property type="component" value="Unassembled WGS sequence"/>
</dbReference>
<sequence length="152" mass="17723">MKKIVTVKTPVIMILFCFFSFTGNAQKKVAASGSKSTAILDTLNYLKTFEARKKEYIGKKFSYLLGAMEKIQPQTVWSVPGSMDSTIVTRSLFRFSNVNYPVMNETKMMITWEKEMPYKIVSFNNRRNKLFFSESERRFYGGQIVKNIMIYR</sequence>
<protein>
    <submittedName>
        <fullName evidence="2">Uncharacterized protein</fullName>
    </submittedName>
</protein>
<dbReference type="AlphaFoldDB" id="A0A3D9AZ15"/>
<dbReference type="EMBL" id="QNVV01000013">
    <property type="protein sequence ID" value="REC46469.1"/>
    <property type="molecule type" value="Genomic_DNA"/>
</dbReference>
<reference evidence="2 3" key="1">
    <citation type="submission" date="2018-06" db="EMBL/GenBank/DDBJ databases">
        <title>Novel Chryseobacterium species.</title>
        <authorList>
            <person name="Newman J."/>
            <person name="Hugo C."/>
            <person name="Oosthuizen L."/>
            <person name="Charimba G."/>
        </authorList>
    </citation>
    <scope>NUCLEOTIDE SEQUENCE [LARGE SCALE GENOMIC DNA]</scope>
    <source>
        <strain evidence="2 3">7_F195</strain>
    </source>
</reference>
<gene>
    <name evidence="2" type="ORF">DRF67_14430</name>
</gene>
<feature type="chain" id="PRO_5017743513" evidence="1">
    <location>
        <begin position="26"/>
        <end position="152"/>
    </location>
</feature>
<name>A0A3D9AZ15_9FLAO</name>
<evidence type="ECO:0000256" key="1">
    <source>
        <dbReference type="SAM" id="SignalP"/>
    </source>
</evidence>
<comment type="caution">
    <text evidence="2">The sequence shown here is derived from an EMBL/GenBank/DDBJ whole genome shotgun (WGS) entry which is preliminary data.</text>
</comment>
<accession>A0A3D9AZ15</accession>
<keyword evidence="3" id="KW-1185">Reference proteome</keyword>
<evidence type="ECO:0000313" key="3">
    <source>
        <dbReference type="Proteomes" id="UP000256257"/>
    </source>
</evidence>
<organism evidence="2 3">
    <name type="scientific">Chryseobacterium pennipullorum</name>
    <dbReference type="NCBI Taxonomy" id="2258963"/>
    <lineage>
        <taxon>Bacteria</taxon>
        <taxon>Pseudomonadati</taxon>
        <taxon>Bacteroidota</taxon>
        <taxon>Flavobacteriia</taxon>
        <taxon>Flavobacteriales</taxon>
        <taxon>Weeksellaceae</taxon>
        <taxon>Chryseobacterium group</taxon>
        <taxon>Chryseobacterium</taxon>
    </lineage>
</organism>
<keyword evidence="1" id="KW-0732">Signal</keyword>
<proteinExistence type="predicted"/>
<feature type="signal peptide" evidence="1">
    <location>
        <begin position="1"/>
        <end position="25"/>
    </location>
</feature>
<evidence type="ECO:0000313" key="2">
    <source>
        <dbReference type="EMBL" id="REC46469.1"/>
    </source>
</evidence>